<dbReference type="Proteomes" id="UP000217790">
    <property type="component" value="Unassembled WGS sequence"/>
</dbReference>
<dbReference type="InParanoid" id="A0A2H3CZA0"/>
<name>A0A2H3CZA0_ARMGA</name>
<protein>
    <submittedName>
        <fullName evidence="1">Uncharacterized protein</fullName>
    </submittedName>
</protein>
<dbReference type="AlphaFoldDB" id="A0A2H3CZA0"/>
<keyword evidence="2" id="KW-1185">Reference proteome</keyword>
<evidence type="ECO:0000313" key="1">
    <source>
        <dbReference type="EMBL" id="PBK88315.1"/>
    </source>
</evidence>
<accession>A0A2H3CZA0</accession>
<feature type="non-terminal residue" evidence="1">
    <location>
        <position position="130"/>
    </location>
</feature>
<dbReference type="EMBL" id="KZ293673">
    <property type="protein sequence ID" value="PBK88315.1"/>
    <property type="molecule type" value="Genomic_DNA"/>
</dbReference>
<gene>
    <name evidence="1" type="ORF">ARMGADRAFT_902776</name>
</gene>
<organism evidence="1 2">
    <name type="scientific">Armillaria gallica</name>
    <name type="common">Bulbous honey fungus</name>
    <name type="synonym">Armillaria bulbosa</name>
    <dbReference type="NCBI Taxonomy" id="47427"/>
    <lineage>
        <taxon>Eukaryota</taxon>
        <taxon>Fungi</taxon>
        <taxon>Dikarya</taxon>
        <taxon>Basidiomycota</taxon>
        <taxon>Agaricomycotina</taxon>
        <taxon>Agaricomycetes</taxon>
        <taxon>Agaricomycetidae</taxon>
        <taxon>Agaricales</taxon>
        <taxon>Marasmiineae</taxon>
        <taxon>Physalacriaceae</taxon>
        <taxon>Armillaria</taxon>
    </lineage>
</organism>
<dbReference type="OrthoDB" id="3269456at2759"/>
<sequence length="130" mass="14950">WHLLTQVSEREEPEEVVFTVNGIVCGLDLPPVYSLPKYRLIADKPLIMSQKVMLTGMGASTFKDCMYVMREVSMMAEREFKQGVLEQWTLTSINRVEAMEITNRYFTRTKEGDSKEPLTILKDVDPKGML</sequence>
<feature type="non-terminal residue" evidence="1">
    <location>
        <position position="1"/>
    </location>
</feature>
<proteinExistence type="predicted"/>
<reference evidence="2" key="1">
    <citation type="journal article" date="2017" name="Nat. Ecol. Evol.">
        <title>Genome expansion and lineage-specific genetic innovations in the forest pathogenic fungi Armillaria.</title>
        <authorList>
            <person name="Sipos G."/>
            <person name="Prasanna A.N."/>
            <person name="Walter M.C."/>
            <person name="O'Connor E."/>
            <person name="Balint B."/>
            <person name="Krizsan K."/>
            <person name="Kiss B."/>
            <person name="Hess J."/>
            <person name="Varga T."/>
            <person name="Slot J."/>
            <person name="Riley R."/>
            <person name="Boka B."/>
            <person name="Rigling D."/>
            <person name="Barry K."/>
            <person name="Lee J."/>
            <person name="Mihaltcheva S."/>
            <person name="LaButti K."/>
            <person name="Lipzen A."/>
            <person name="Waldron R."/>
            <person name="Moloney N.M."/>
            <person name="Sperisen C."/>
            <person name="Kredics L."/>
            <person name="Vagvoelgyi C."/>
            <person name="Patrignani A."/>
            <person name="Fitzpatrick D."/>
            <person name="Nagy I."/>
            <person name="Doyle S."/>
            <person name="Anderson J.B."/>
            <person name="Grigoriev I.V."/>
            <person name="Gueldener U."/>
            <person name="Muensterkoetter M."/>
            <person name="Nagy L.G."/>
        </authorList>
    </citation>
    <scope>NUCLEOTIDE SEQUENCE [LARGE SCALE GENOMIC DNA]</scope>
    <source>
        <strain evidence="2">Ar21-2</strain>
    </source>
</reference>
<dbReference type="OMA" id="SMEINEF"/>
<evidence type="ECO:0000313" key="2">
    <source>
        <dbReference type="Proteomes" id="UP000217790"/>
    </source>
</evidence>